<dbReference type="Proteomes" id="UP000602653">
    <property type="component" value="Chromosome"/>
</dbReference>
<dbReference type="PANTHER" id="PTHR46211:SF14">
    <property type="entry name" value="GLYCEROPHOSPHODIESTER PHOSPHODIESTERASE"/>
    <property type="match status" value="1"/>
</dbReference>
<organism evidence="2 3">
    <name type="scientific">Arcanobacterium phocisimile</name>
    <dbReference type="NCBI Taxonomy" id="1302235"/>
    <lineage>
        <taxon>Bacteria</taxon>
        <taxon>Bacillati</taxon>
        <taxon>Actinomycetota</taxon>
        <taxon>Actinomycetes</taxon>
        <taxon>Actinomycetales</taxon>
        <taxon>Actinomycetaceae</taxon>
        <taxon>Arcanobacterium</taxon>
    </lineage>
</organism>
<gene>
    <name evidence="2" type="ORF">JTE88_01715</name>
</gene>
<dbReference type="RefSeq" id="WP_204424975.1">
    <property type="nucleotide sequence ID" value="NZ_CP070228.1"/>
</dbReference>
<accession>A0ABX7II24</accession>
<reference evidence="2 3" key="1">
    <citation type="submission" date="2021-02" db="EMBL/GenBank/DDBJ databases">
        <title>Complete Genome Sequence of Arcanobacterium phocisimile strain DSM 26142T from a harbour seal.</title>
        <authorList>
            <person name="Borowiak M."/>
            <person name="Alssahen M."/>
            <person name="Malorny B."/>
            <person name="Laemmler C."/>
            <person name="Siebert U."/>
            <person name="Ploetz M."/>
            <person name="Abdulmawjood A."/>
        </authorList>
    </citation>
    <scope>NUCLEOTIDE SEQUENCE [LARGE SCALE GENOMIC DNA]</scope>
    <source>
        <strain evidence="2 3">DSM 26142</strain>
    </source>
</reference>
<dbReference type="PROSITE" id="PS51704">
    <property type="entry name" value="GP_PDE"/>
    <property type="match status" value="1"/>
</dbReference>
<dbReference type="PANTHER" id="PTHR46211">
    <property type="entry name" value="GLYCEROPHOSPHORYL DIESTER PHOSPHODIESTERASE"/>
    <property type="match status" value="1"/>
</dbReference>
<dbReference type="Gene3D" id="3.20.20.190">
    <property type="entry name" value="Phosphatidylinositol (PI) phosphodiesterase"/>
    <property type="match status" value="1"/>
</dbReference>
<dbReference type="InterPro" id="IPR030395">
    <property type="entry name" value="GP_PDE_dom"/>
</dbReference>
<evidence type="ECO:0000313" key="2">
    <source>
        <dbReference type="EMBL" id="QRV02500.1"/>
    </source>
</evidence>
<name>A0ABX7II24_9ACTO</name>
<keyword evidence="3" id="KW-1185">Reference proteome</keyword>
<dbReference type="SUPFAM" id="SSF51695">
    <property type="entry name" value="PLC-like phosphodiesterases"/>
    <property type="match status" value="1"/>
</dbReference>
<protein>
    <submittedName>
        <fullName evidence="2">Glycerophosphodiester phosphodiesterase</fullName>
    </submittedName>
</protein>
<dbReference type="Pfam" id="PF03009">
    <property type="entry name" value="GDPD"/>
    <property type="match status" value="1"/>
</dbReference>
<sequence>MTQSRLWGYASDPVLIAHRGGGQEAPENSRQAFSRLNDLGLSHIETDVHSTKDSVAVVIHDPILDRVSDGHGRVSQYTWDELRRYRDHSGQPLMRLDEALDEFSHLVFNIDAKENRVIEPLISAIKHTGAQKRVSLASFSERRLVQLRQKLPGVSSSMGISAVAKLIAAANVPGSLRSAILRLLPAADDGVHAVQVPESFRGIKIVDEKFVELVHSLKMAVHVWTVNDEEHAAQLVDLGVDGIITDIPSALRHIV</sequence>
<feature type="domain" description="GP-PDE" evidence="1">
    <location>
        <begin position="13"/>
        <end position="255"/>
    </location>
</feature>
<dbReference type="EMBL" id="CP070228">
    <property type="protein sequence ID" value="QRV02500.1"/>
    <property type="molecule type" value="Genomic_DNA"/>
</dbReference>
<evidence type="ECO:0000259" key="1">
    <source>
        <dbReference type="PROSITE" id="PS51704"/>
    </source>
</evidence>
<dbReference type="InterPro" id="IPR017946">
    <property type="entry name" value="PLC-like_Pdiesterase_TIM-brl"/>
</dbReference>
<evidence type="ECO:0000313" key="3">
    <source>
        <dbReference type="Proteomes" id="UP000602653"/>
    </source>
</evidence>
<proteinExistence type="predicted"/>